<dbReference type="PANTHER" id="PTHR40018">
    <property type="entry name" value="[PSI+] INDUCTION PROTEIN 2"/>
    <property type="match status" value="1"/>
</dbReference>
<dbReference type="PANTHER" id="PTHR40018:SF1">
    <property type="entry name" value="[PSI+] INDUCTION PROTEIN 2"/>
    <property type="match status" value="1"/>
</dbReference>
<keyword evidence="2" id="KW-1133">Transmembrane helix</keyword>
<proteinExistence type="predicted"/>
<gene>
    <name evidence="3" type="ORF">FOB64_002717</name>
</gene>
<evidence type="ECO:0000256" key="1">
    <source>
        <dbReference type="SAM" id="MobiDB-lite"/>
    </source>
</evidence>
<reference evidence="3 4" key="1">
    <citation type="submission" date="2020-03" db="EMBL/GenBank/DDBJ databases">
        <title>FDA dAtabase for Regulatory Grade micrObial Sequences (FDA-ARGOS): Supporting development and validation of Infectious Disease Dx tests.</title>
        <authorList>
            <person name="Campos J."/>
            <person name="Goldberg B."/>
            <person name="Tallon L."/>
            <person name="Sadzewicz L."/>
            <person name="Vavikolanu K."/>
            <person name="Mehta A."/>
            <person name="Aluvathingal J."/>
            <person name="Nadendla S."/>
            <person name="Nandy P."/>
            <person name="Geyer C."/>
            <person name="Yan Y."/>
            <person name="Sichtig H."/>
        </authorList>
    </citation>
    <scope>NUCLEOTIDE SEQUENCE [LARGE SCALE GENOMIC DNA]</scope>
    <source>
        <strain evidence="3 4">FDAARGOS_656</strain>
    </source>
</reference>
<accession>A0A8H6C173</accession>
<organism evidence="3 4">
    <name type="scientific">Candida albicans</name>
    <name type="common">Yeast</name>
    <dbReference type="NCBI Taxonomy" id="5476"/>
    <lineage>
        <taxon>Eukaryota</taxon>
        <taxon>Fungi</taxon>
        <taxon>Dikarya</taxon>
        <taxon>Ascomycota</taxon>
        <taxon>Saccharomycotina</taxon>
        <taxon>Pichiomycetes</taxon>
        <taxon>Debaryomycetaceae</taxon>
        <taxon>Candida/Lodderomyces clade</taxon>
        <taxon>Candida</taxon>
    </lineage>
</organism>
<dbReference type="EMBL" id="JABWAD010000028">
    <property type="protein sequence ID" value="KAF6070021.1"/>
    <property type="molecule type" value="Genomic_DNA"/>
</dbReference>
<evidence type="ECO:0000313" key="4">
    <source>
        <dbReference type="Proteomes" id="UP000536275"/>
    </source>
</evidence>
<dbReference type="GO" id="GO:0005935">
    <property type="term" value="C:cellular bud neck"/>
    <property type="evidence" value="ECO:0007669"/>
    <property type="project" value="TreeGrafter"/>
</dbReference>
<dbReference type="SMR" id="A0A8H6C173"/>
<feature type="compositionally biased region" description="Polar residues" evidence="1">
    <location>
        <begin position="148"/>
        <end position="159"/>
    </location>
</feature>
<dbReference type="GO" id="GO:0005886">
    <property type="term" value="C:plasma membrane"/>
    <property type="evidence" value="ECO:0007669"/>
    <property type="project" value="TreeGrafter"/>
</dbReference>
<protein>
    <recommendedName>
        <fullName evidence="5">[PSI+] induction protein 2</fullName>
    </recommendedName>
</protein>
<dbReference type="Proteomes" id="UP000536275">
    <property type="component" value="Unassembled WGS sequence"/>
</dbReference>
<dbReference type="OMA" id="EALCCCC"/>
<sequence>MTILYDFIPSKQVRDTISNDADKVTSFAKSFKNYDTCMANTGCKIVFIVGCVLLGLLVIWVISTIVQCLCMGVKCIEACCCCCCRSQSNTAYQQPPQTYINPNMYPDAQYNQRYAYQPQPPMSAYPGPSNDSVKSEYGYNNHDGYEPVSNNNTNYQSPFNDRYKY</sequence>
<evidence type="ECO:0008006" key="5">
    <source>
        <dbReference type="Google" id="ProtNLM"/>
    </source>
</evidence>
<dbReference type="AlphaFoldDB" id="A0A8H6C173"/>
<keyword evidence="2" id="KW-0472">Membrane</keyword>
<dbReference type="InterPro" id="IPR037504">
    <property type="entry name" value="PSI_induc_2"/>
</dbReference>
<evidence type="ECO:0000256" key="2">
    <source>
        <dbReference type="SAM" id="Phobius"/>
    </source>
</evidence>
<feature type="transmembrane region" description="Helical" evidence="2">
    <location>
        <begin position="45"/>
        <end position="66"/>
    </location>
</feature>
<evidence type="ECO:0000313" key="3">
    <source>
        <dbReference type="EMBL" id="KAF6070021.1"/>
    </source>
</evidence>
<comment type="caution">
    <text evidence="3">The sequence shown here is derived from an EMBL/GenBank/DDBJ whole genome shotgun (WGS) entry which is preliminary data.</text>
</comment>
<name>A0A8H6C173_CANAX</name>
<keyword evidence="2" id="KW-0812">Transmembrane</keyword>
<feature type="region of interest" description="Disordered" evidence="1">
    <location>
        <begin position="144"/>
        <end position="165"/>
    </location>
</feature>